<dbReference type="Proteomes" id="UP000001548">
    <property type="component" value="Unassembled WGS sequence"/>
</dbReference>
<evidence type="ECO:0000256" key="6">
    <source>
        <dbReference type="ARBA" id="ARBA00023273"/>
    </source>
</evidence>
<dbReference type="GO" id="GO:0005814">
    <property type="term" value="C:centriole"/>
    <property type="evidence" value="ECO:0007669"/>
    <property type="project" value="UniProtKB-SubCell"/>
</dbReference>
<keyword evidence="5" id="KW-0206">Cytoskeleton</keyword>
<dbReference type="Pfam" id="PF13815">
    <property type="entry name" value="Dzip-like_N"/>
    <property type="match status" value="1"/>
</dbReference>
<evidence type="ECO:0000256" key="1">
    <source>
        <dbReference type="ARBA" id="ARBA00004114"/>
    </source>
</evidence>
<reference evidence="8 9" key="1">
    <citation type="journal article" date="2007" name="Science">
        <title>Genomic minimalism in the early diverging intestinal parasite Giardia lamblia.</title>
        <authorList>
            <person name="Morrison H.G."/>
            <person name="McArthur A.G."/>
            <person name="Gillin F.D."/>
            <person name="Aley S.B."/>
            <person name="Adam R.D."/>
            <person name="Olsen G.J."/>
            <person name="Best A.A."/>
            <person name="Cande W.Z."/>
            <person name="Chen F."/>
            <person name="Cipriano M.J."/>
            <person name="Davids B.J."/>
            <person name="Dawson S.C."/>
            <person name="Elmendorf H.G."/>
            <person name="Hehl A.B."/>
            <person name="Holder M.E."/>
            <person name="Huse S.M."/>
            <person name="Kim U.U."/>
            <person name="Lasek-Nesselquist E."/>
            <person name="Manning G."/>
            <person name="Nigam A."/>
            <person name="Nixon J.E."/>
            <person name="Palm D."/>
            <person name="Passamaneck N.E."/>
            <person name="Prabhu A."/>
            <person name="Reich C.I."/>
            <person name="Reiner D.S."/>
            <person name="Samuelson J."/>
            <person name="Svard S.G."/>
            <person name="Sogin M.L."/>
        </authorList>
    </citation>
    <scope>NUCLEOTIDE SEQUENCE [LARGE SCALE GENOMIC DNA]</scope>
    <source>
        <strain evidence="8 9">WB C6</strain>
    </source>
</reference>
<evidence type="ECO:0000256" key="5">
    <source>
        <dbReference type="ARBA" id="ARBA00023212"/>
    </source>
</evidence>
<dbReference type="InterPro" id="IPR032714">
    <property type="entry name" value="DZIP1_N"/>
</dbReference>
<dbReference type="HOGENOM" id="CLU_1135309_0_0_1"/>
<comment type="caution">
    <text evidence="8">The sequence shown here is derived from an EMBL/GenBank/DDBJ whole genome shotgun (WGS) entry which is preliminary data.</text>
</comment>
<dbReference type="AlphaFoldDB" id="A8BBT4"/>
<comment type="similarity">
    <text evidence="3">Belongs to the DZIP C2H2-type zinc-finger protein family.</text>
</comment>
<keyword evidence="6" id="KW-0966">Cell projection</keyword>
<dbReference type="RefSeq" id="XP_001708060.1">
    <property type="nucleotide sequence ID" value="XM_001708008.1"/>
</dbReference>
<dbReference type="PANTHER" id="PTHR21502">
    <property type="entry name" value="ZINC FINGER PROTEIN DZIP1"/>
    <property type="match status" value="1"/>
</dbReference>
<evidence type="ECO:0000313" key="8">
    <source>
        <dbReference type="EMBL" id="KAE8305241.1"/>
    </source>
</evidence>
<feature type="region of interest" description="Disordered" evidence="7">
    <location>
        <begin position="201"/>
        <end position="245"/>
    </location>
</feature>
<dbReference type="PANTHER" id="PTHR21502:SF3">
    <property type="entry name" value="CILIUM ASSEMBLY PROTEIN DZIP1L"/>
    <property type="match status" value="1"/>
</dbReference>
<keyword evidence="4" id="KW-0175">Coiled coil</keyword>
<dbReference type="OMA" id="ARNDFRV"/>
<dbReference type="GO" id="GO:0008270">
    <property type="term" value="F:zinc ion binding"/>
    <property type="evidence" value="ECO:0007669"/>
    <property type="project" value="UniProtKB-KW"/>
</dbReference>
<dbReference type="GO" id="GO:0005737">
    <property type="term" value="C:cytoplasm"/>
    <property type="evidence" value="ECO:0000318"/>
    <property type="project" value="GO_Central"/>
</dbReference>
<evidence type="ECO:0000256" key="3">
    <source>
        <dbReference type="ARBA" id="ARBA00009131"/>
    </source>
</evidence>
<gene>
    <name evidence="8" type="ORF">GL50803_008920</name>
</gene>
<dbReference type="KEGG" id="gla:GL50803_008920"/>
<keyword evidence="5" id="KW-0963">Cytoplasm</keyword>
<evidence type="ECO:0000256" key="2">
    <source>
        <dbReference type="ARBA" id="ARBA00004120"/>
    </source>
</evidence>
<dbReference type="PROSITE" id="PS50157">
    <property type="entry name" value="ZINC_FINGER_C2H2_2"/>
    <property type="match status" value="1"/>
</dbReference>
<feature type="compositionally biased region" description="Low complexity" evidence="7">
    <location>
        <begin position="201"/>
        <end position="215"/>
    </location>
</feature>
<proteinExistence type="inferred from homology"/>
<evidence type="ECO:0000313" key="9">
    <source>
        <dbReference type="Proteomes" id="UP000001548"/>
    </source>
</evidence>
<dbReference type="EMBL" id="AACB03000001">
    <property type="protein sequence ID" value="KAE8305241.1"/>
    <property type="molecule type" value="Genomic_DNA"/>
</dbReference>
<evidence type="ECO:0000256" key="4">
    <source>
        <dbReference type="ARBA" id="ARBA00023054"/>
    </source>
</evidence>
<organism evidence="8 9">
    <name type="scientific">Giardia intestinalis (strain ATCC 50803 / WB clone C6)</name>
    <name type="common">Giardia lamblia</name>
    <dbReference type="NCBI Taxonomy" id="184922"/>
    <lineage>
        <taxon>Eukaryota</taxon>
        <taxon>Metamonada</taxon>
        <taxon>Diplomonadida</taxon>
        <taxon>Hexamitidae</taxon>
        <taxon>Giardiinae</taxon>
        <taxon>Giardia</taxon>
    </lineage>
</organism>
<dbReference type="GeneID" id="5700969"/>
<comment type="subcellular location">
    <subcellularLocation>
        <location evidence="2">Cytoplasm</location>
        <location evidence="2">Cytoskeleton</location>
        <location evidence="2">Cilium basal body</location>
    </subcellularLocation>
    <subcellularLocation>
        <location evidence="1">Cytoplasm</location>
        <location evidence="1">Cytoskeleton</location>
        <location evidence="1">Microtubule organizing center</location>
        <location evidence="1">Centrosome</location>
        <location evidence="1">Centriole</location>
    </subcellularLocation>
</comment>
<dbReference type="PROSITE" id="PS00028">
    <property type="entry name" value="ZINC_FINGER_C2H2_1"/>
    <property type="match status" value="1"/>
</dbReference>
<name>A8BBT4_GIAIC</name>
<sequence length="245" mass="27777">MHPHQPPFQYSKPYVPFDWKELYGLNLENALARNDFRVFGTVASSLAFGDIETPFRQGGVPEDVVRLASVQQYLAQYLLHMQDVLMHEIDLARANPPPSPDIQALLAERDALRKQLRIERAKRQTDAMMLRLASVNPETVNMLFRCHVCGKVFADYHFLVSHYEKRHEGIQPIQPPPFKPPPASQQNHCCKLHMLPQAVVEAQPSQQPQPAQQAARSLQTSLVPDNPKPEEPPSDIFADYISDVA</sequence>
<dbReference type="InterPro" id="IPR051241">
    <property type="entry name" value="DZIP_RILPL"/>
</dbReference>
<protein>
    <submittedName>
        <fullName evidence="8">Zinc finger domain protein</fullName>
    </submittedName>
</protein>
<accession>A8BBT4</accession>
<keyword evidence="9" id="KW-1185">Reference proteome</keyword>
<dbReference type="InterPro" id="IPR013087">
    <property type="entry name" value="Znf_C2H2_type"/>
</dbReference>
<evidence type="ECO:0000256" key="7">
    <source>
        <dbReference type="SAM" id="MobiDB-lite"/>
    </source>
</evidence>
<dbReference type="VEuPathDB" id="GiardiaDB:GL50803_8920"/>
<dbReference type="STRING" id="184922.A8BBT4"/>